<dbReference type="AlphaFoldDB" id="A0A6G0VHH4"/>
<feature type="non-terminal residue" evidence="1">
    <location>
        <position position="150"/>
    </location>
</feature>
<sequence>QIPLINTKKTKTTGNTTVQSLSIPKPSLHNFYESFFASLQNTVSSESSIPKAVPTKKCIVFKPANTKTHLMQVATSSSETGTGTPTNMTFKSAVQNNKSSAISPLQRAEGSTFLVGNKQYKLIKGSAGQMRAVMNGSNILVKSPPPTIIK</sequence>
<reference evidence="1 2" key="1">
    <citation type="submission" date="2019-08" db="EMBL/GenBank/DDBJ databases">
        <title>Whole genome of Aphis craccivora.</title>
        <authorList>
            <person name="Voronova N.V."/>
            <person name="Shulinski R.S."/>
            <person name="Bandarenka Y.V."/>
            <person name="Zhorov D.G."/>
            <person name="Warner D."/>
        </authorList>
    </citation>
    <scope>NUCLEOTIDE SEQUENCE [LARGE SCALE GENOMIC DNA]</scope>
    <source>
        <strain evidence="1">180601</strain>
        <tissue evidence="1">Whole Body</tissue>
    </source>
</reference>
<dbReference type="Proteomes" id="UP000478052">
    <property type="component" value="Unassembled WGS sequence"/>
</dbReference>
<comment type="caution">
    <text evidence="1">The sequence shown here is derived from an EMBL/GenBank/DDBJ whole genome shotgun (WGS) entry which is preliminary data.</text>
</comment>
<evidence type="ECO:0000313" key="2">
    <source>
        <dbReference type="Proteomes" id="UP000478052"/>
    </source>
</evidence>
<feature type="non-terminal residue" evidence="1">
    <location>
        <position position="1"/>
    </location>
</feature>
<accession>A0A6G0VHH4</accession>
<dbReference type="EMBL" id="VUJU01017109">
    <property type="protein sequence ID" value="KAF0685359.1"/>
    <property type="molecule type" value="Genomic_DNA"/>
</dbReference>
<proteinExistence type="predicted"/>
<keyword evidence="2" id="KW-1185">Reference proteome</keyword>
<gene>
    <name evidence="1" type="ORF">FWK35_00038478</name>
</gene>
<protein>
    <submittedName>
        <fullName evidence="1">MYND-type domain-containing protein</fullName>
    </submittedName>
</protein>
<organism evidence="1 2">
    <name type="scientific">Aphis craccivora</name>
    <name type="common">Cowpea aphid</name>
    <dbReference type="NCBI Taxonomy" id="307492"/>
    <lineage>
        <taxon>Eukaryota</taxon>
        <taxon>Metazoa</taxon>
        <taxon>Ecdysozoa</taxon>
        <taxon>Arthropoda</taxon>
        <taxon>Hexapoda</taxon>
        <taxon>Insecta</taxon>
        <taxon>Pterygota</taxon>
        <taxon>Neoptera</taxon>
        <taxon>Paraneoptera</taxon>
        <taxon>Hemiptera</taxon>
        <taxon>Sternorrhyncha</taxon>
        <taxon>Aphidomorpha</taxon>
        <taxon>Aphidoidea</taxon>
        <taxon>Aphididae</taxon>
        <taxon>Aphidini</taxon>
        <taxon>Aphis</taxon>
        <taxon>Aphis</taxon>
    </lineage>
</organism>
<evidence type="ECO:0000313" key="1">
    <source>
        <dbReference type="EMBL" id="KAF0685359.1"/>
    </source>
</evidence>
<name>A0A6G0VHH4_APHCR</name>